<sequence>MELSGEALIVYRGRVRGCVLAGAIGGALGAPVESDSIATIRARYGDAGITEFAGRVTGDTQLTLFTLEGLIRAEIRFTHKGICGLPDVVRHAYLRWLDTQRHDAPPPAGENDYVRNGWLRTQGWLYSRRSPGKACLSGLRSGAWRSDEFEEFGAHGRAGPVNPGSKGCGAVTRSAPFGLGGRSARLAFERAAECARITHGHPTGYLAAAAFAALIHFLVHGAELREAVDRTLELLATCSGHEETSRALRAAVVLADEGGAAPGKVERLGAGWVAEEALAIAVYCAMVEQAPARHRGDGFGAYSGITPFQQALLLAVNHSGDSDSTGALCGDILGAWHGDAVLPGEWLVRLEGRATIAELADDFAIQMTDGDAPAYCEAWFKKYPGI</sequence>
<dbReference type="EMBL" id="JBHSPA010000006">
    <property type="protein sequence ID" value="MFC5822804.1"/>
    <property type="molecule type" value="Genomic_DNA"/>
</dbReference>
<dbReference type="InterPro" id="IPR036705">
    <property type="entry name" value="Ribosyl_crysJ1_sf"/>
</dbReference>
<dbReference type="PANTHER" id="PTHR16222:SF24">
    <property type="entry name" value="ADP-RIBOSYLHYDROLASE ARH3"/>
    <property type="match status" value="1"/>
</dbReference>
<protein>
    <submittedName>
        <fullName evidence="3">ADP-ribosylglycohydrolase family protein</fullName>
    </submittedName>
</protein>
<comment type="similarity">
    <text evidence="1">Belongs to the ADP-ribosylglycohydrolase family.</text>
</comment>
<keyword evidence="4" id="KW-1185">Reference proteome</keyword>
<evidence type="ECO:0000313" key="4">
    <source>
        <dbReference type="Proteomes" id="UP001596058"/>
    </source>
</evidence>
<dbReference type="InterPro" id="IPR005502">
    <property type="entry name" value="Ribosyl_crysJ1"/>
</dbReference>
<comment type="caution">
    <text evidence="3">The sequence shown here is derived from an EMBL/GenBank/DDBJ whole genome shotgun (WGS) entry which is preliminary data.</text>
</comment>
<dbReference type="SUPFAM" id="SSF101478">
    <property type="entry name" value="ADP-ribosylglycohydrolase"/>
    <property type="match status" value="1"/>
</dbReference>
<evidence type="ECO:0000256" key="1">
    <source>
        <dbReference type="ARBA" id="ARBA00010702"/>
    </source>
</evidence>
<dbReference type="PANTHER" id="PTHR16222">
    <property type="entry name" value="ADP-RIBOSYLGLYCOHYDROLASE"/>
    <property type="match status" value="1"/>
</dbReference>
<reference evidence="4" key="1">
    <citation type="journal article" date="2019" name="Int. J. Syst. Evol. Microbiol.">
        <title>The Global Catalogue of Microorganisms (GCM) 10K type strain sequencing project: providing services to taxonomists for standard genome sequencing and annotation.</title>
        <authorList>
            <consortium name="The Broad Institute Genomics Platform"/>
            <consortium name="The Broad Institute Genome Sequencing Center for Infectious Disease"/>
            <person name="Wu L."/>
            <person name="Ma J."/>
        </authorList>
    </citation>
    <scope>NUCLEOTIDE SEQUENCE [LARGE SCALE GENOMIC DNA]</scope>
    <source>
        <strain evidence="4">CCUG 53903</strain>
    </source>
</reference>
<gene>
    <name evidence="3" type="ORF">ACFPZ3_02940</name>
</gene>
<name>A0ABW1CAU1_9ACTN</name>
<accession>A0ABW1CAU1</accession>
<organism evidence="3 4">
    <name type="scientific">Nonomuraea insulae</name>
    <dbReference type="NCBI Taxonomy" id="1616787"/>
    <lineage>
        <taxon>Bacteria</taxon>
        <taxon>Bacillati</taxon>
        <taxon>Actinomycetota</taxon>
        <taxon>Actinomycetes</taxon>
        <taxon>Streptosporangiales</taxon>
        <taxon>Streptosporangiaceae</taxon>
        <taxon>Nonomuraea</taxon>
    </lineage>
</organism>
<proteinExistence type="inferred from homology"/>
<dbReference type="RefSeq" id="WP_379512356.1">
    <property type="nucleotide sequence ID" value="NZ_JBHSPA010000006.1"/>
</dbReference>
<dbReference type="Proteomes" id="UP001596058">
    <property type="component" value="Unassembled WGS sequence"/>
</dbReference>
<keyword evidence="2" id="KW-0378">Hydrolase</keyword>
<evidence type="ECO:0000313" key="3">
    <source>
        <dbReference type="EMBL" id="MFC5822804.1"/>
    </source>
</evidence>
<dbReference type="Gene3D" id="1.10.4080.10">
    <property type="entry name" value="ADP-ribosylation/Crystallin J1"/>
    <property type="match status" value="1"/>
</dbReference>
<dbReference type="Pfam" id="PF03747">
    <property type="entry name" value="ADP_ribosyl_GH"/>
    <property type="match status" value="1"/>
</dbReference>
<dbReference type="InterPro" id="IPR050792">
    <property type="entry name" value="ADP-ribosylglycohydrolase"/>
</dbReference>
<evidence type="ECO:0000256" key="2">
    <source>
        <dbReference type="ARBA" id="ARBA00022801"/>
    </source>
</evidence>